<sequence length="300" mass="32506">MTPHARTAEHDAFGPWIDTVRTADEVPRLYRPHGVDPFTARLVLKVPRDIPRRDTDPSMDLYDHLLVVGDRDLEVLSRVGSAFTARRIPFADLVAVRDRVDLLDGLLTVHTADGEALRIPFNGASADVVVELTELLMTLAGESAGVPGSCPTRTPRATPRIDVGQDEAGVAAAYWDLASRDPQLRYLSSHPRTPLVPTADGLLGALQRLRPMSLAGAVAACSPRELLILTRRDQVIRRRTATLSIDRLRILRHAISSTTAEPHPRWVGMSTVTIRAGAASFEVVAAAADELECALVTGGS</sequence>
<dbReference type="AlphaFoldDB" id="A0A251Y920"/>
<organism evidence="1 2">
    <name type="scientific">Clavibacter michiganensis</name>
    <dbReference type="NCBI Taxonomy" id="28447"/>
    <lineage>
        <taxon>Bacteria</taxon>
        <taxon>Bacillati</taxon>
        <taxon>Actinomycetota</taxon>
        <taxon>Actinomycetes</taxon>
        <taxon>Micrococcales</taxon>
        <taxon>Microbacteriaceae</taxon>
        <taxon>Clavibacter</taxon>
    </lineage>
</organism>
<name>A0A251Y920_9MICO</name>
<evidence type="ECO:0000313" key="2">
    <source>
        <dbReference type="Proteomes" id="UP000194837"/>
    </source>
</evidence>
<comment type="caution">
    <text evidence="1">The sequence shown here is derived from an EMBL/GenBank/DDBJ whole genome shotgun (WGS) entry which is preliminary data.</text>
</comment>
<dbReference type="RefSeq" id="WP_086521175.1">
    <property type="nucleotide sequence ID" value="NZ_MDJW01000008.1"/>
</dbReference>
<gene>
    <name evidence="1" type="ORF">BFL34_01401</name>
</gene>
<accession>A0A251Y920</accession>
<evidence type="ECO:0000313" key="1">
    <source>
        <dbReference type="EMBL" id="OUE20583.1"/>
    </source>
</evidence>
<dbReference type="EMBL" id="MDJW01000008">
    <property type="protein sequence ID" value="OUE20583.1"/>
    <property type="molecule type" value="Genomic_DNA"/>
</dbReference>
<proteinExistence type="predicted"/>
<dbReference type="Proteomes" id="UP000194837">
    <property type="component" value="Unassembled WGS sequence"/>
</dbReference>
<protein>
    <submittedName>
        <fullName evidence="1">Uncharacterized protein</fullName>
    </submittedName>
</protein>
<reference evidence="1 2" key="1">
    <citation type="submission" date="2016-08" db="EMBL/GenBank/DDBJ databases">
        <title>Genome sequence of Clavibacter michiganensis spp strain CFBP7494.</title>
        <authorList>
            <person name="Thapa S.P."/>
            <person name="Coaker G."/>
            <person name="Jacques M.-A."/>
        </authorList>
    </citation>
    <scope>NUCLEOTIDE SEQUENCE [LARGE SCALE GENOMIC DNA]</scope>
    <source>
        <strain evidence="1">CFBP7494</strain>
    </source>
</reference>